<gene>
    <name evidence="2" type="ORF">MANES_09G091800</name>
</gene>
<organism evidence="2">
    <name type="scientific">Manihot esculenta</name>
    <name type="common">Cassava</name>
    <name type="synonym">Jatropha manihot</name>
    <dbReference type="NCBI Taxonomy" id="3983"/>
    <lineage>
        <taxon>Eukaryota</taxon>
        <taxon>Viridiplantae</taxon>
        <taxon>Streptophyta</taxon>
        <taxon>Embryophyta</taxon>
        <taxon>Tracheophyta</taxon>
        <taxon>Spermatophyta</taxon>
        <taxon>Magnoliopsida</taxon>
        <taxon>eudicotyledons</taxon>
        <taxon>Gunneridae</taxon>
        <taxon>Pentapetalae</taxon>
        <taxon>rosids</taxon>
        <taxon>fabids</taxon>
        <taxon>Malpighiales</taxon>
        <taxon>Euphorbiaceae</taxon>
        <taxon>Crotonoideae</taxon>
        <taxon>Manihoteae</taxon>
        <taxon>Manihot</taxon>
    </lineage>
</organism>
<dbReference type="EMBL" id="CM004395">
    <property type="protein sequence ID" value="OAY41321.1"/>
    <property type="molecule type" value="Genomic_DNA"/>
</dbReference>
<name>A0A2C9VAG2_MANES</name>
<feature type="compositionally biased region" description="Basic residues" evidence="1">
    <location>
        <begin position="54"/>
        <end position="66"/>
    </location>
</feature>
<reference evidence="2" key="1">
    <citation type="submission" date="2016-02" db="EMBL/GenBank/DDBJ databases">
        <title>WGS assembly of Manihot esculenta.</title>
        <authorList>
            <person name="Bredeson J.V."/>
            <person name="Prochnik S.E."/>
            <person name="Lyons J.B."/>
            <person name="Schmutz J."/>
            <person name="Grimwood J."/>
            <person name="Vrebalov J."/>
            <person name="Bart R.S."/>
            <person name="Amuge T."/>
            <person name="Ferguson M.E."/>
            <person name="Green R."/>
            <person name="Putnam N."/>
            <person name="Stites J."/>
            <person name="Rounsley S."/>
            <person name="Rokhsar D.S."/>
        </authorList>
    </citation>
    <scope>NUCLEOTIDE SEQUENCE [LARGE SCALE GENOMIC DNA]</scope>
    <source>
        <tissue evidence="2">Leaf</tissue>
    </source>
</reference>
<sequence>MNNLFSRGFNWIKNKRCPNGKNNILISKDPIVHNVYVHREGALSQTSKTNCLIKQKKTIKQRKNKTKDRSALSTNPPNSHA</sequence>
<evidence type="ECO:0000256" key="1">
    <source>
        <dbReference type="SAM" id="MobiDB-lite"/>
    </source>
</evidence>
<protein>
    <submittedName>
        <fullName evidence="2">Uncharacterized protein</fullName>
    </submittedName>
</protein>
<proteinExistence type="predicted"/>
<accession>A0A2C9VAG2</accession>
<dbReference type="AlphaFoldDB" id="A0A2C9VAG2"/>
<feature type="region of interest" description="Disordered" evidence="1">
    <location>
        <begin position="54"/>
        <end position="81"/>
    </location>
</feature>
<evidence type="ECO:0000313" key="2">
    <source>
        <dbReference type="EMBL" id="OAY41321.1"/>
    </source>
</evidence>
<feature type="compositionally biased region" description="Polar residues" evidence="1">
    <location>
        <begin position="71"/>
        <end position="81"/>
    </location>
</feature>